<reference evidence="2 3" key="1">
    <citation type="submission" date="2018-05" db="EMBL/GenBank/DDBJ databases">
        <title>Amnibacterium sp. M8JJ-5, whole genome shotgun sequence.</title>
        <authorList>
            <person name="Tuo L."/>
        </authorList>
    </citation>
    <scope>NUCLEOTIDE SEQUENCE [LARGE SCALE GENOMIC DNA]</scope>
    <source>
        <strain evidence="2 3">M8JJ-5</strain>
    </source>
</reference>
<name>A0A2V1HRE6_9MICO</name>
<evidence type="ECO:0008006" key="4">
    <source>
        <dbReference type="Google" id="ProtNLM"/>
    </source>
</evidence>
<proteinExistence type="predicted"/>
<dbReference type="EMBL" id="QEOP01000001">
    <property type="protein sequence ID" value="PVZ95118.1"/>
    <property type="molecule type" value="Genomic_DNA"/>
</dbReference>
<protein>
    <recommendedName>
        <fullName evidence="4">Alternate-type signal peptide domain-containing protein</fullName>
    </recommendedName>
</protein>
<feature type="signal peptide" evidence="1">
    <location>
        <begin position="1"/>
        <end position="34"/>
    </location>
</feature>
<keyword evidence="1" id="KW-0732">Signal</keyword>
<keyword evidence="3" id="KW-1185">Reference proteome</keyword>
<evidence type="ECO:0000313" key="3">
    <source>
        <dbReference type="Proteomes" id="UP000244893"/>
    </source>
</evidence>
<feature type="chain" id="PRO_5015960391" description="Alternate-type signal peptide domain-containing protein" evidence="1">
    <location>
        <begin position="35"/>
        <end position="206"/>
    </location>
</feature>
<organism evidence="2 3">
    <name type="scientific">Amnibacterium flavum</name>
    <dbReference type="NCBI Taxonomy" id="2173173"/>
    <lineage>
        <taxon>Bacteria</taxon>
        <taxon>Bacillati</taxon>
        <taxon>Actinomycetota</taxon>
        <taxon>Actinomycetes</taxon>
        <taxon>Micrococcales</taxon>
        <taxon>Microbacteriaceae</taxon>
        <taxon>Amnibacterium</taxon>
    </lineage>
</organism>
<dbReference type="RefSeq" id="WP_116754856.1">
    <property type="nucleotide sequence ID" value="NZ_JBHUEX010000001.1"/>
</dbReference>
<sequence length="206" mass="20638">MTAVNAAPVAPRKRNRAIAIGLAAAILTAGVAGAAVQTTGAWFTATKTATGNTVTAGTLSLGNLGDSATGLVQASNAYPMTDAQAVNAADTAIPAAVIKIRNTGTLPLTASAVLSNLQVKSTTGANLATSNVKVSVWNGTAWGTPVLLSSIVTTPPAQFTVTNLASGVTSEIKLRVFFAGATTDDTYQGATVSFDANASAMQINKQ</sequence>
<gene>
    <name evidence="2" type="ORF">DDQ50_00875</name>
</gene>
<dbReference type="AlphaFoldDB" id="A0A2V1HRE6"/>
<evidence type="ECO:0000256" key="1">
    <source>
        <dbReference type="SAM" id="SignalP"/>
    </source>
</evidence>
<accession>A0A2V1HRE6</accession>
<evidence type="ECO:0000313" key="2">
    <source>
        <dbReference type="EMBL" id="PVZ95118.1"/>
    </source>
</evidence>
<dbReference type="Proteomes" id="UP000244893">
    <property type="component" value="Unassembled WGS sequence"/>
</dbReference>
<comment type="caution">
    <text evidence="2">The sequence shown here is derived from an EMBL/GenBank/DDBJ whole genome shotgun (WGS) entry which is preliminary data.</text>
</comment>